<sequence>MLIGLCTVSAIFLVILLQSTNLHPPGPVAIPILGNLIHFPSPSQHPWFRFTEWKNTFGNIVYIHGLGNSIVILNSLDAITDLLTKHGHLYSERPIFTMVGELMGLDRSMPVMSSTKAWHQQRRIANAAFSAEAVKKYYGIQEDIAVLLTLALIEEPDRFIDHVRLATGRIVMSVTYGISPQVAEHEYIAHAEDTMMMISDNMVPGAFLVDAIPALKYIPRHLPFKTFHNTASEGRAMMEKMVFPPFEQVKSEMAKHSNNPSLVSDLLSSPRTNNEFEEVAFQEAVKWAAGSMYGEQTYSTVVNFILAMALYPDAQRRAQEELDTLLSDRLPTIGDRDSTPYLNAVLKETMRWHPSLPLGLPHRSSKEFPYKGYVIPGNTIAIPNIWAVSRTPDPDFEPEDFLPERFLPRKSGEVPDPFSYVFGFGRRICPGKALAESSLYVVIAYLLHTFSFGLPCDASGKEEPIRATWKTGLTSFPNPFPCRIRPRAPEKILLVKQRARFCQEG</sequence>
<keyword evidence="6 10" id="KW-0560">Oxidoreductase</keyword>
<dbReference type="InterPro" id="IPR017972">
    <property type="entry name" value="Cyt_P450_CS"/>
</dbReference>
<evidence type="ECO:0000256" key="8">
    <source>
        <dbReference type="ARBA" id="ARBA00023033"/>
    </source>
</evidence>
<keyword evidence="13" id="KW-1185">Reference proteome</keyword>
<evidence type="ECO:0000256" key="4">
    <source>
        <dbReference type="ARBA" id="ARBA00022617"/>
    </source>
</evidence>
<evidence type="ECO:0000256" key="10">
    <source>
        <dbReference type="RuleBase" id="RU000461"/>
    </source>
</evidence>
<comment type="similarity">
    <text evidence="3 10">Belongs to the cytochrome P450 family.</text>
</comment>
<dbReference type="GO" id="GO:0004497">
    <property type="term" value="F:monooxygenase activity"/>
    <property type="evidence" value="ECO:0007669"/>
    <property type="project" value="UniProtKB-KW"/>
</dbReference>
<keyword evidence="8 10" id="KW-0503">Monooxygenase</keyword>
<feature type="signal peptide" evidence="11">
    <location>
        <begin position="1"/>
        <end position="22"/>
    </location>
</feature>
<evidence type="ECO:0000256" key="5">
    <source>
        <dbReference type="ARBA" id="ARBA00022723"/>
    </source>
</evidence>
<proteinExistence type="inferred from homology"/>
<feature type="chain" id="PRO_5042131189" evidence="11">
    <location>
        <begin position="23"/>
        <end position="505"/>
    </location>
</feature>
<evidence type="ECO:0000313" key="12">
    <source>
        <dbReference type="EMBL" id="KAJ7083067.1"/>
    </source>
</evidence>
<dbReference type="Proteomes" id="UP001222325">
    <property type="component" value="Unassembled WGS sequence"/>
</dbReference>
<reference evidence="12" key="1">
    <citation type="submission" date="2023-03" db="EMBL/GenBank/DDBJ databases">
        <title>Massive genome expansion in bonnet fungi (Mycena s.s.) driven by repeated elements and novel gene families across ecological guilds.</title>
        <authorList>
            <consortium name="Lawrence Berkeley National Laboratory"/>
            <person name="Harder C.B."/>
            <person name="Miyauchi S."/>
            <person name="Viragh M."/>
            <person name="Kuo A."/>
            <person name="Thoen E."/>
            <person name="Andreopoulos B."/>
            <person name="Lu D."/>
            <person name="Skrede I."/>
            <person name="Drula E."/>
            <person name="Henrissat B."/>
            <person name="Morin E."/>
            <person name="Kohler A."/>
            <person name="Barry K."/>
            <person name="LaButti K."/>
            <person name="Morin E."/>
            <person name="Salamov A."/>
            <person name="Lipzen A."/>
            <person name="Mereny Z."/>
            <person name="Hegedus B."/>
            <person name="Baldrian P."/>
            <person name="Stursova M."/>
            <person name="Weitz H."/>
            <person name="Taylor A."/>
            <person name="Grigoriev I.V."/>
            <person name="Nagy L.G."/>
            <person name="Martin F."/>
            <person name="Kauserud H."/>
        </authorList>
    </citation>
    <scope>NUCLEOTIDE SEQUENCE</scope>
    <source>
        <strain evidence="12">CBHHK173m</strain>
    </source>
</reference>
<organism evidence="12 13">
    <name type="scientific">Mycena belliarum</name>
    <dbReference type="NCBI Taxonomy" id="1033014"/>
    <lineage>
        <taxon>Eukaryota</taxon>
        <taxon>Fungi</taxon>
        <taxon>Dikarya</taxon>
        <taxon>Basidiomycota</taxon>
        <taxon>Agaricomycotina</taxon>
        <taxon>Agaricomycetes</taxon>
        <taxon>Agaricomycetidae</taxon>
        <taxon>Agaricales</taxon>
        <taxon>Marasmiineae</taxon>
        <taxon>Mycenaceae</taxon>
        <taxon>Mycena</taxon>
    </lineage>
</organism>
<dbReference type="AlphaFoldDB" id="A0AAD6XNY5"/>
<dbReference type="PRINTS" id="PR00385">
    <property type="entry name" value="P450"/>
</dbReference>
<dbReference type="Gene3D" id="1.10.630.10">
    <property type="entry name" value="Cytochrome P450"/>
    <property type="match status" value="1"/>
</dbReference>
<evidence type="ECO:0000313" key="13">
    <source>
        <dbReference type="Proteomes" id="UP001222325"/>
    </source>
</evidence>
<evidence type="ECO:0000256" key="11">
    <source>
        <dbReference type="SAM" id="SignalP"/>
    </source>
</evidence>
<dbReference type="SUPFAM" id="SSF48264">
    <property type="entry name" value="Cytochrome P450"/>
    <property type="match status" value="1"/>
</dbReference>
<keyword evidence="5 9" id="KW-0479">Metal-binding</keyword>
<name>A0AAD6XNY5_9AGAR</name>
<protein>
    <submittedName>
        <fullName evidence="12">Cytochrome P450</fullName>
    </submittedName>
</protein>
<evidence type="ECO:0000256" key="2">
    <source>
        <dbReference type="ARBA" id="ARBA00005179"/>
    </source>
</evidence>
<dbReference type="CDD" id="cd11065">
    <property type="entry name" value="CYP64-like"/>
    <property type="match status" value="1"/>
</dbReference>
<dbReference type="InterPro" id="IPR036396">
    <property type="entry name" value="Cyt_P450_sf"/>
</dbReference>
<evidence type="ECO:0000256" key="7">
    <source>
        <dbReference type="ARBA" id="ARBA00023004"/>
    </source>
</evidence>
<comment type="pathway">
    <text evidence="2">Secondary metabolite biosynthesis.</text>
</comment>
<dbReference type="PRINTS" id="PR00463">
    <property type="entry name" value="EP450I"/>
</dbReference>
<dbReference type="EMBL" id="JARJCN010000042">
    <property type="protein sequence ID" value="KAJ7083067.1"/>
    <property type="molecule type" value="Genomic_DNA"/>
</dbReference>
<evidence type="ECO:0000256" key="6">
    <source>
        <dbReference type="ARBA" id="ARBA00023002"/>
    </source>
</evidence>
<evidence type="ECO:0000256" key="1">
    <source>
        <dbReference type="ARBA" id="ARBA00001971"/>
    </source>
</evidence>
<dbReference type="GO" id="GO:0016705">
    <property type="term" value="F:oxidoreductase activity, acting on paired donors, with incorporation or reduction of molecular oxygen"/>
    <property type="evidence" value="ECO:0007669"/>
    <property type="project" value="InterPro"/>
</dbReference>
<dbReference type="InterPro" id="IPR050364">
    <property type="entry name" value="Cytochrome_P450_fung"/>
</dbReference>
<dbReference type="InterPro" id="IPR001128">
    <property type="entry name" value="Cyt_P450"/>
</dbReference>
<evidence type="ECO:0000256" key="3">
    <source>
        <dbReference type="ARBA" id="ARBA00010617"/>
    </source>
</evidence>
<feature type="binding site" description="axial binding residue" evidence="9">
    <location>
        <position position="429"/>
    </location>
    <ligand>
        <name>heme</name>
        <dbReference type="ChEBI" id="CHEBI:30413"/>
    </ligand>
    <ligandPart>
        <name>Fe</name>
        <dbReference type="ChEBI" id="CHEBI:18248"/>
    </ligandPart>
</feature>
<evidence type="ECO:0000256" key="9">
    <source>
        <dbReference type="PIRSR" id="PIRSR602401-1"/>
    </source>
</evidence>
<keyword evidence="11" id="KW-0732">Signal</keyword>
<dbReference type="PANTHER" id="PTHR46300:SF7">
    <property type="entry name" value="P450, PUTATIVE (EUROFUNG)-RELATED"/>
    <property type="match status" value="1"/>
</dbReference>
<keyword evidence="7 9" id="KW-0408">Iron</keyword>
<comment type="caution">
    <text evidence="12">The sequence shown here is derived from an EMBL/GenBank/DDBJ whole genome shotgun (WGS) entry which is preliminary data.</text>
</comment>
<dbReference type="PROSITE" id="PS00086">
    <property type="entry name" value="CYTOCHROME_P450"/>
    <property type="match status" value="1"/>
</dbReference>
<gene>
    <name evidence="12" type="ORF">B0H15DRAFT_923955</name>
</gene>
<accession>A0AAD6XNY5</accession>
<dbReference type="GO" id="GO:0020037">
    <property type="term" value="F:heme binding"/>
    <property type="evidence" value="ECO:0007669"/>
    <property type="project" value="InterPro"/>
</dbReference>
<dbReference type="PANTHER" id="PTHR46300">
    <property type="entry name" value="P450, PUTATIVE (EUROFUNG)-RELATED-RELATED"/>
    <property type="match status" value="1"/>
</dbReference>
<dbReference type="InterPro" id="IPR002401">
    <property type="entry name" value="Cyt_P450_E_grp-I"/>
</dbReference>
<dbReference type="Pfam" id="PF00067">
    <property type="entry name" value="p450"/>
    <property type="match status" value="1"/>
</dbReference>
<comment type="cofactor">
    <cofactor evidence="1 9">
        <name>heme</name>
        <dbReference type="ChEBI" id="CHEBI:30413"/>
    </cofactor>
</comment>
<keyword evidence="4 9" id="KW-0349">Heme</keyword>
<dbReference type="GO" id="GO:0005506">
    <property type="term" value="F:iron ion binding"/>
    <property type="evidence" value="ECO:0007669"/>
    <property type="project" value="InterPro"/>
</dbReference>